<organism evidence="2 3">
    <name type="scientific">Pleurodeles waltl</name>
    <name type="common">Iberian ribbed newt</name>
    <dbReference type="NCBI Taxonomy" id="8319"/>
    <lineage>
        <taxon>Eukaryota</taxon>
        <taxon>Metazoa</taxon>
        <taxon>Chordata</taxon>
        <taxon>Craniata</taxon>
        <taxon>Vertebrata</taxon>
        <taxon>Euteleostomi</taxon>
        <taxon>Amphibia</taxon>
        <taxon>Batrachia</taxon>
        <taxon>Caudata</taxon>
        <taxon>Salamandroidea</taxon>
        <taxon>Salamandridae</taxon>
        <taxon>Pleurodelinae</taxon>
        <taxon>Pleurodeles</taxon>
    </lineage>
</organism>
<feature type="region of interest" description="Disordered" evidence="1">
    <location>
        <begin position="112"/>
        <end position="147"/>
    </location>
</feature>
<proteinExistence type="predicted"/>
<name>A0AAV7M5N4_PLEWA</name>
<keyword evidence="3" id="KW-1185">Reference proteome</keyword>
<gene>
    <name evidence="2" type="ORF">NDU88_001560</name>
</gene>
<dbReference type="EMBL" id="JANPWB010000014">
    <property type="protein sequence ID" value="KAJ1096418.1"/>
    <property type="molecule type" value="Genomic_DNA"/>
</dbReference>
<dbReference type="Proteomes" id="UP001066276">
    <property type="component" value="Chromosome 10"/>
</dbReference>
<dbReference type="AlphaFoldDB" id="A0AAV7M5N4"/>
<sequence length="147" mass="17224">MQSADAPRPGAPACLLIVQFLSFRDQDQILQKFRSQGPWQFGNVSITAYPDYTMAVQQKRASFVKIKQLLRNTTSRTHYCSRHVSGWWMERRHTSSLQKRMHELGCMPKDWFHRKQTQPNPMTGLHPKHGARKYPESQSVRLESRQL</sequence>
<evidence type="ECO:0000256" key="1">
    <source>
        <dbReference type="SAM" id="MobiDB-lite"/>
    </source>
</evidence>
<evidence type="ECO:0000313" key="2">
    <source>
        <dbReference type="EMBL" id="KAJ1096418.1"/>
    </source>
</evidence>
<accession>A0AAV7M5N4</accession>
<evidence type="ECO:0000313" key="3">
    <source>
        <dbReference type="Proteomes" id="UP001066276"/>
    </source>
</evidence>
<comment type="caution">
    <text evidence="2">The sequence shown here is derived from an EMBL/GenBank/DDBJ whole genome shotgun (WGS) entry which is preliminary data.</text>
</comment>
<protein>
    <submittedName>
        <fullName evidence="2">Uncharacterized protein</fullName>
    </submittedName>
</protein>
<reference evidence="2" key="1">
    <citation type="journal article" date="2022" name="bioRxiv">
        <title>Sequencing and chromosome-scale assembly of the giantPleurodeles waltlgenome.</title>
        <authorList>
            <person name="Brown T."/>
            <person name="Elewa A."/>
            <person name="Iarovenko S."/>
            <person name="Subramanian E."/>
            <person name="Araus A.J."/>
            <person name="Petzold A."/>
            <person name="Susuki M."/>
            <person name="Suzuki K.-i.T."/>
            <person name="Hayashi T."/>
            <person name="Toyoda A."/>
            <person name="Oliveira C."/>
            <person name="Osipova E."/>
            <person name="Leigh N.D."/>
            <person name="Simon A."/>
            <person name="Yun M.H."/>
        </authorList>
    </citation>
    <scope>NUCLEOTIDE SEQUENCE</scope>
    <source>
        <strain evidence="2">20211129_DDA</strain>
        <tissue evidence="2">Liver</tissue>
    </source>
</reference>